<name>A0AAD4LJN5_9AGAM</name>
<dbReference type="AlphaFoldDB" id="A0AAD4LJN5"/>
<dbReference type="EMBL" id="JAKELL010000025">
    <property type="protein sequence ID" value="KAH8991701.1"/>
    <property type="molecule type" value="Genomic_DNA"/>
</dbReference>
<dbReference type="PANTHER" id="PTHR46177:SF1">
    <property type="entry name" value="INTEGRASE CATALYTIC DOMAIN-CONTAINING PROTEIN"/>
    <property type="match status" value="1"/>
</dbReference>
<evidence type="ECO:0000313" key="2">
    <source>
        <dbReference type="EMBL" id="KAH8991701.1"/>
    </source>
</evidence>
<feature type="domain" description="Integrase core" evidence="1">
    <location>
        <begin position="10"/>
        <end position="94"/>
    </location>
</feature>
<sequence>MTQRTFIAIGPNEMWSLDQHNKFKRYGLFFHIGLDPFPGVIHWCKVWWTVRNLKLIARFYFDTAQSIGSIPLITQSDPGTENVNVAYAQTALRHQMEPSLDGSIQHRWFRKHGNIKPEIHWSVFQRDWAVGFQQLLNEGVESGYYDIGNPLEWHQEVDTWKVLPNGIPMIILQKPHKWKATDYKVSISPEVFDKMEKKYAPPDDPVFKLVPHAFAVHANAVWMAMGSPQPQFNNAWEIYLHIRDALQVVVIGFELFTLLVVSD</sequence>
<reference evidence="2" key="1">
    <citation type="submission" date="2022-01" db="EMBL/GenBank/DDBJ databases">
        <title>Comparative genomics reveals a dynamic genome evolution in the ectomycorrhizal milk-cap (Lactarius) mushrooms.</title>
        <authorList>
            <consortium name="DOE Joint Genome Institute"/>
            <person name="Lebreton A."/>
            <person name="Tang N."/>
            <person name="Kuo A."/>
            <person name="LaButti K."/>
            <person name="Drula E."/>
            <person name="Barry K."/>
            <person name="Clum A."/>
            <person name="Lipzen A."/>
            <person name="Mousain D."/>
            <person name="Ng V."/>
            <person name="Wang R."/>
            <person name="Wang X."/>
            <person name="Dai Y."/>
            <person name="Henrissat B."/>
            <person name="Grigoriev I.V."/>
            <person name="Guerin-Laguette A."/>
            <person name="Yu F."/>
            <person name="Martin F.M."/>
        </authorList>
    </citation>
    <scope>NUCLEOTIDE SEQUENCE</scope>
    <source>
        <strain evidence="2">QP</strain>
    </source>
</reference>
<keyword evidence="3" id="KW-1185">Reference proteome</keyword>
<dbReference type="Proteomes" id="UP001201163">
    <property type="component" value="Unassembled WGS sequence"/>
</dbReference>
<proteinExistence type="predicted"/>
<protein>
    <recommendedName>
        <fullName evidence="1">Integrase core domain-containing protein</fullName>
    </recommendedName>
</protein>
<comment type="caution">
    <text evidence="2">The sequence shown here is derived from an EMBL/GenBank/DDBJ whole genome shotgun (WGS) entry which is preliminary data.</text>
</comment>
<evidence type="ECO:0000259" key="1">
    <source>
        <dbReference type="Pfam" id="PF24764"/>
    </source>
</evidence>
<accession>A0AAD4LJN5</accession>
<gene>
    <name evidence="2" type="ORF">EDB92DRAFT_1935041</name>
</gene>
<evidence type="ECO:0000313" key="3">
    <source>
        <dbReference type="Proteomes" id="UP001201163"/>
    </source>
</evidence>
<dbReference type="Pfam" id="PF24764">
    <property type="entry name" value="rva_4"/>
    <property type="match status" value="1"/>
</dbReference>
<dbReference type="PANTHER" id="PTHR46177">
    <property type="entry name" value="INTEGRASE CATALYTIC DOMAIN-CONTAINING PROTEIN"/>
    <property type="match status" value="1"/>
</dbReference>
<dbReference type="InterPro" id="IPR058913">
    <property type="entry name" value="Integrase_dom_put"/>
</dbReference>
<organism evidence="2 3">
    <name type="scientific">Lactarius akahatsu</name>
    <dbReference type="NCBI Taxonomy" id="416441"/>
    <lineage>
        <taxon>Eukaryota</taxon>
        <taxon>Fungi</taxon>
        <taxon>Dikarya</taxon>
        <taxon>Basidiomycota</taxon>
        <taxon>Agaricomycotina</taxon>
        <taxon>Agaricomycetes</taxon>
        <taxon>Russulales</taxon>
        <taxon>Russulaceae</taxon>
        <taxon>Lactarius</taxon>
    </lineage>
</organism>